<name>A0A5S4ZWK0_9FIRM</name>
<proteinExistence type="predicted"/>
<dbReference type="Proteomes" id="UP000323166">
    <property type="component" value="Unassembled WGS sequence"/>
</dbReference>
<dbReference type="AlphaFoldDB" id="A0A5S4ZWK0"/>
<keyword evidence="2" id="KW-1185">Reference proteome</keyword>
<evidence type="ECO:0000313" key="2">
    <source>
        <dbReference type="Proteomes" id="UP000323166"/>
    </source>
</evidence>
<protein>
    <submittedName>
        <fullName evidence="1">Uncharacterized protein</fullName>
    </submittedName>
</protein>
<organism evidence="1 2">
    <name type="scientific">Desulfallas thermosapovorans DSM 6562</name>
    <dbReference type="NCBI Taxonomy" id="1121431"/>
    <lineage>
        <taxon>Bacteria</taxon>
        <taxon>Bacillati</taxon>
        <taxon>Bacillota</taxon>
        <taxon>Clostridia</taxon>
        <taxon>Eubacteriales</taxon>
        <taxon>Desulfallaceae</taxon>
        <taxon>Desulfallas</taxon>
    </lineage>
</organism>
<accession>A0A5S4ZWK0</accession>
<dbReference type="EMBL" id="VNHM01000002">
    <property type="protein sequence ID" value="TYO97326.1"/>
    <property type="molecule type" value="Genomic_DNA"/>
</dbReference>
<evidence type="ECO:0000313" key="1">
    <source>
        <dbReference type="EMBL" id="TYO97326.1"/>
    </source>
</evidence>
<gene>
    <name evidence="1" type="ORF">LX24_00517</name>
</gene>
<sequence length="224" mass="26136">MDSNFVEQFTRHKNEFLKEMTRGNVEINFKSDSPADSKKMILELFEQWLLRKNEQEQLQLSQTTRDDTQSFDVFLDDVLSRAKKILSERGIKIAYTSLSNKFGITESWKCIRVFGSSNIYYRIGKTRPRKGPNKGREYLVIDLVMDGNKKQVFVPLLQKKDVIEHRLGTSLERELPKVEATGKYRLKLLLPYEVVRERNKRLAAKKLADFVEATKPYLNELGVV</sequence>
<reference evidence="1 2" key="1">
    <citation type="submission" date="2019-07" db="EMBL/GenBank/DDBJ databases">
        <title>Genomic Encyclopedia of Type Strains, Phase I: the one thousand microbial genomes (KMG-I) project.</title>
        <authorList>
            <person name="Kyrpides N."/>
        </authorList>
    </citation>
    <scope>NUCLEOTIDE SEQUENCE [LARGE SCALE GENOMIC DNA]</scope>
    <source>
        <strain evidence="1 2">DSM 6562</strain>
    </source>
</reference>
<dbReference type="RefSeq" id="WP_166510573.1">
    <property type="nucleotide sequence ID" value="NZ_VNHM01000002.1"/>
</dbReference>
<comment type="caution">
    <text evidence="1">The sequence shown here is derived from an EMBL/GenBank/DDBJ whole genome shotgun (WGS) entry which is preliminary data.</text>
</comment>